<accession>A0AAV9HTB9</accession>
<dbReference type="Pfam" id="PF01494">
    <property type="entry name" value="FAD_binding_3"/>
    <property type="match status" value="2"/>
</dbReference>
<keyword evidence="5" id="KW-0560">Oxidoreductase</keyword>
<feature type="compositionally biased region" description="Polar residues" evidence="6">
    <location>
        <begin position="119"/>
        <end position="134"/>
    </location>
</feature>
<dbReference type="SUPFAM" id="SSF51905">
    <property type="entry name" value="FAD/NAD(P)-binding domain"/>
    <property type="match status" value="1"/>
</dbReference>
<comment type="cofactor">
    <cofactor evidence="1">
        <name>FAD</name>
        <dbReference type="ChEBI" id="CHEBI:57692"/>
    </cofactor>
</comment>
<gene>
    <name evidence="8" type="ORF">QBC42DRAFT_295449</name>
</gene>
<dbReference type="PANTHER" id="PTHR47356">
    <property type="entry name" value="FAD-DEPENDENT MONOOXYGENASE ASQG-RELATED"/>
    <property type="match status" value="1"/>
</dbReference>
<dbReference type="PANTHER" id="PTHR47356:SF2">
    <property type="entry name" value="FAD-BINDING DOMAIN-CONTAINING PROTEIN-RELATED"/>
    <property type="match status" value="1"/>
</dbReference>
<comment type="caution">
    <text evidence="8">The sequence shown here is derived from an EMBL/GenBank/DDBJ whole genome shotgun (WGS) entry which is preliminary data.</text>
</comment>
<keyword evidence="4" id="KW-0274">FAD</keyword>
<dbReference type="AlphaFoldDB" id="A0AAV9HTB9"/>
<dbReference type="EMBL" id="MU864953">
    <property type="protein sequence ID" value="KAK4463953.1"/>
    <property type="molecule type" value="Genomic_DNA"/>
</dbReference>
<dbReference type="Gene3D" id="3.50.50.60">
    <property type="entry name" value="FAD/NAD(P)-binding domain"/>
    <property type="match status" value="1"/>
</dbReference>
<feature type="region of interest" description="Disordered" evidence="6">
    <location>
        <begin position="118"/>
        <end position="138"/>
    </location>
</feature>
<feature type="domain" description="FAD-binding" evidence="7">
    <location>
        <begin position="6"/>
        <end position="168"/>
    </location>
</feature>
<evidence type="ECO:0000313" key="8">
    <source>
        <dbReference type="EMBL" id="KAK4463953.1"/>
    </source>
</evidence>
<evidence type="ECO:0000259" key="7">
    <source>
        <dbReference type="Pfam" id="PF01494"/>
    </source>
</evidence>
<dbReference type="Proteomes" id="UP001321749">
    <property type="component" value="Unassembled WGS sequence"/>
</dbReference>
<comment type="similarity">
    <text evidence="2">Belongs to the paxM FAD-dependent monooxygenase family.</text>
</comment>
<evidence type="ECO:0000256" key="2">
    <source>
        <dbReference type="ARBA" id="ARBA00007992"/>
    </source>
</evidence>
<protein>
    <recommendedName>
        <fullName evidence="7">FAD-binding domain-containing protein</fullName>
    </recommendedName>
</protein>
<keyword evidence="3" id="KW-0285">Flavoprotein</keyword>
<dbReference type="InterPro" id="IPR050562">
    <property type="entry name" value="FAD_mOase_fung"/>
</dbReference>
<sequence>MAHEFNAIIVGAGPVGLTAAHALSNAGISFTVLERRERIEENIGATIVLWPHCIRVLAQLGLEAKLRTIGTELQKGSHQTHIQESFGIYPLTFARSDLVSLLYSSLSSPDQARILPNKKVTSITTEPESGSESAHSGRLKVTCSDGTTYYSTIIIGADGVHSAARKSMHKLSKTPPEPPFPASYRVMWFTFPRPSGVGQTSACEFHGKDMSFQLLNTTSASFALVDQLVPGPPDNKPAPGHVKYTQEDIEALAAQAGHLPVEEGVLEQWSWGGKIVLIGDAAHKITSNQGFGLNDGMIDVVALVNEVRQVLLNSSSAMPSEGALQQAFQKYQETRKEWVTKNMQTSGFTTRLSTVRNTLLWFLVRALFKIPGVDSFLINKMYNPVLNESGLVFEGFETEGEPFEGKVPWRHAVPKGGNN</sequence>
<evidence type="ECO:0000256" key="1">
    <source>
        <dbReference type="ARBA" id="ARBA00001974"/>
    </source>
</evidence>
<keyword evidence="9" id="KW-1185">Reference proteome</keyword>
<evidence type="ECO:0000256" key="5">
    <source>
        <dbReference type="ARBA" id="ARBA00023002"/>
    </source>
</evidence>
<dbReference type="PRINTS" id="PR00420">
    <property type="entry name" value="RNGMNOXGNASE"/>
</dbReference>
<evidence type="ECO:0000256" key="4">
    <source>
        <dbReference type="ARBA" id="ARBA00022827"/>
    </source>
</evidence>
<evidence type="ECO:0000256" key="3">
    <source>
        <dbReference type="ARBA" id="ARBA00022630"/>
    </source>
</evidence>
<dbReference type="InterPro" id="IPR036188">
    <property type="entry name" value="FAD/NAD-bd_sf"/>
</dbReference>
<organism evidence="8 9">
    <name type="scientific">Cladorrhinum samala</name>
    <dbReference type="NCBI Taxonomy" id="585594"/>
    <lineage>
        <taxon>Eukaryota</taxon>
        <taxon>Fungi</taxon>
        <taxon>Dikarya</taxon>
        <taxon>Ascomycota</taxon>
        <taxon>Pezizomycotina</taxon>
        <taxon>Sordariomycetes</taxon>
        <taxon>Sordariomycetidae</taxon>
        <taxon>Sordariales</taxon>
        <taxon>Podosporaceae</taxon>
        <taxon>Cladorrhinum</taxon>
    </lineage>
</organism>
<name>A0AAV9HTB9_9PEZI</name>
<dbReference type="GO" id="GO:0004497">
    <property type="term" value="F:monooxygenase activity"/>
    <property type="evidence" value="ECO:0007669"/>
    <property type="project" value="InterPro"/>
</dbReference>
<feature type="domain" description="FAD-binding" evidence="7">
    <location>
        <begin position="250"/>
        <end position="312"/>
    </location>
</feature>
<reference evidence="8" key="1">
    <citation type="journal article" date="2023" name="Mol. Phylogenet. Evol.">
        <title>Genome-scale phylogeny and comparative genomics of the fungal order Sordariales.</title>
        <authorList>
            <person name="Hensen N."/>
            <person name="Bonometti L."/>
            <person name="Westerberg I."/>
            <person name="Brannstrom I.O."/>
            <person name="Guillou S."/>
            <person name="Cros-Aarteil S."/>
            <person name="Calhoun S."/>
            <person name="Haridas S."/>
            <person name="Kuo A."/>
            <person name="Mondo S."/>
            <person name="Pangilinan J."/>
            <person name="Riley R."/>
            <person name="LaButti K."/>
            <person name="Andreopoulos B."/>
            <person name="Lipzen A."/>
            <person name="Chen C."/>
            <person name="Yan M."/>
            <person name="Daum C."/>
            <person name="Ng V."/>
            <person name="Clum A."/>
            <person name="Steindorff A."/>
            <person name="Ohm R.A."/>
            <person name="Martin F."/>
            <person name="Silar P."/>
            <person name="Natvig D.O."/>
            <person name="Lalanne C."/>
            <person name="Gautier V."/>
            <person name="Ament-Velasquez S.L."/>
            <person name="Kruys A."/>
            <person name="Hutchinson M.I."/>
            <person name="Powell A.J."/>
            <person name="Barry K."/>
            <person name="Miller A.N."/>
            <person name="Grigoriev I.V."/>
            <person name="Debuchy R."/>
            <person name="Gladieux P."/>
            <person name="Hiltunen Thoren M."/>
            <person name="Johannesson H."/>
        </authorList>
    </citation>
    <scope>NUCLEOTIDE SEQUENCE</scope>
    <source>
        <strain evidence="8">PSN324</strain>
    </source>
</reference>
<dbReference type="GO" id="GO:0071949">
    <property type="term" value="F:FAD binding"/>
    <property type="evidence" value="ECO:0007669"/>
    <property type="project" value="InterPro"/>
</dbReference>
<dbReference type="InterPro" id="IPR002938">
    <property type="entry name" value="FAD-bd"/>
</dbReference>
<evidence type="ECO:0000313" key="9">
    <source>
        <dbReference type="Proteomes" id="UP001321749"/>
    </source>
</evidence>
<reference evidence="8" key="2">
    <citation type="submission" date="2023-06" db="EMBL/GenBank/DDBJ databases">
        <authorList>
            <consortium name="Lawrence Berkeley National Laboratory"/>
            <person name="Mondo S.J."/>
            <person name="Hensen N."/>
            <person name="Bonometti L."/>
            <person name="Westerberg I."/>
            <person name="Brannstrom I.O."/>
            <person name="Guillou S."/>
            <person name="Cros-Aarteil S."/>
            <person name="Calhoun S."/>
            <person name="Haridas S."/>
            <person name="Kuo A."/>
            <person name="Pangilinan J."/>
            <person name="Riley R."/>
            <person name="Labutti K."/>
            <person name="Andreopoulos B."/>
            <person name="Lipzen A."/>
            <person name="Chen C."/>
            <person name="Yanf M."/>
            <person name="Daum C."/>
            <person name="Ng V."/>
            <person name="Clum A."/>
            <person name="Steindorff A."/>
            <person name="Ohm R."/>
            <person name="Martin F."/>
            <person name="Silar P."/>
            <person name="Natvig D."/>
            <person name="Lalanne C."/>
            <person name="Gautier V."/>
            <person name="Ament-Velasquez S.L."/>
            <person name="Kruys A."/>
            <person name="Hutchinson M.I."/>
            <person name="Powell A.J."/>
            <person name="Barry K."/>
            <person name="Miller A.N."/>
            <person name="Grigoriev I.V."/>
            <person name="Debuchy R."/>
            <person name="Gladieux P."/>
            <person name="Thoren M.H."/>
            <person name="Johannesson H."/>
        </authorList>
    </citation>
    <scope>NUCLEOTIDE SEQUENCE</scope>
    <source>
        <strain evidence="8">PSN324</strain>
    </source>
</reference>
<evidence type="ECO:0000256" key="6">
    <source>
        <dbReference type="SAM" id="MobiDB-lite"/>
    </source>
</evidence>
<proteinExistence type="inferred from homology"/>